<name>A0A6V7X407_MELEN</name>
<evidence type="ECO:0000259" key="1">
    <source>
        <dbReference type="PROSITE" id="PS50003"/>
    </source>
</evidence>
<dbReference type="Gene3D" id="2.30.29.30">
    <property type="entry name" value="Pleckstrin-homology domain (PH domain)/Phosphotyrosine-binding domain (PTB)"/>
    <property type="match status" value="1"/>
</dbReference>
<dbReference type="PROSITE" id="PS50003">
    <property type="entry name" value="PH_DOMAIN"/>
    <property type="match status" value="1"/>
</dbReference>
<dbReference type="OrthoDB" id="74412at2759"/>
<dbReference type="AlphaFoldDB" id="A0A6V7X407"/>
<dbReference type="Proteomes" id="UP000580250">
    <property type="component" value="Unassembled WGS sequence"/>
</dbReference>
<dbReference type="SUPFAM" id="SSF50729">
    <property type="entry name" value="PH domain-like"/>
    <property type="match status" value="1"/>
</dbReference>
<gene>
    <name evidence="2" type="ORF">MENT_LOCUS46905</name>
</gene>
<accession>A0A6V7X407</accession>
<reference evidence="2 3" key="1">
    <citation type="submission" date="2020-08" db="EMBL/GenBank/DDBJ databases">
        <authorList>
            <person name="Koutsovoulos G."/>
            <person name="Danchin GJ E."/>
        </authorList>
    </citation>
    <scope>NUCLEOTIDE SEQUENCE [LARGE SCALE GENOMIC DNA]</scope>
</reference>
<dbReference type="EMBL" id="CAJEWN010001069">
    <property type="protein sequence ID" value="CAD2193925.1"/>
    <property type="molecule type" value="Genomic_DNA"/>
</dbReference>
<evidence type="ECO:0000313" key="3">
    <source>
        <dbReference type="Proteomes" id="UP000580250"/>
    </source>
</evidence>
<evidence type="ECO:0000313" key="2">
    <source>
        <dbReference type="EMBL" id="CAD2193925.1"/>
    </source>
</evidence>
<dbReference type="InterPro" id="IPR011993">
    <property type="entry name" value="PH-like_dom_sf"/>
</dbReference>
<sequence length="86" mass="9840">MSTEAELLIDLSMSTITTKPEIQTSKKHIFLLKNKNKGLKLHFAVYSNEELNKWLEAIIQEQQNTLIMTSSTSSTECPNILQKIIF</sequence>
<protein>
    <recommendedName>
        <fullName evidence="1">PH domain-containing protein</fullName>
    </recommendedName>
</protein>
<proteinExistence type="predicted"/>
<feature type="domain" description="PH" evidence="1">
    <location>
        <begin position="1"/>
        <end position="63"/>
    </location>
</feature>
<comment type="caution">
    <text evidence="2">The sequence shown here is derived from an EMBL/GenBank/DDBJ whole genome shotgun (WGS) entry which is preliminary data.</text>
</comment>
<dbReference type="InterPro" id="IPR001849">
    <property type="entry name" value="PH_domain"/>
</dbReference>
<organism evidence="2 3">
    <name type="scientific">Meloidogyne enterolobii</name>
    <name type="common">Root-knot nematode worm</name>
    <name type="synonym">Meloidogyne mayaguensis</name>
    <dbReference type="NCBI Taxonomy" id="390850"/>
    <lineage>
        <taxon>Eukaryota</taxon>
        <taxon>Metazoa</taxon>
        <taxon>Ecdysozoa</taxon>
        <taxon>Nematoda</taxon>
        <taxon>Chromadorea</taxon>
        <taxon>Rhabditida</taxon>
        <taxon>Tylenchina</taxon>
        <taxon>Tylenchomorpha</taxon>
        <taxon>Tylenchoidea</taxon>
        <taxon>Meloidogynidae</taxon>
        <taxon>Meloidogyninae</taxon>
        <taxon>Meloidogyne</taxon>
    </lineage>
</organism>